<name>A0A179F299_METCM</name>
<evidence type="ECO:0000313" key="4">
    <source>
        <dbReference type="EMBL" id="OAQ59564.1"/>
    </source>
</evidence>
<dbReference type="PROSITE" id="PS00463">
    <property type="entry name" value="ZN2_CY6_FUNGAL_1"/>
    <property type="match status" value="1"/>
</dbReference>
<feature type="region of interest" description="Disordered" evidence="2">
    <location>
        <begin position="46"/>
        <end position="95"/>
    </location>
</feature>
<dbReference type="CDD" id="cd00067">
    <property type="entry name" value="GAL4"/>
    <property type="match status" value="1"/>
</dbReference>
<feature type="compositionally biased region" description="Polar residues" evidence="2">
    <location>
        <begin position="65"/>
        <end position="75"/>
    </location>
</feature>
<dbReference type="Proteomes" id="UP000078397">
    <property type="component" value="Unassembled WGS sequence"/>
</dbReference>
<keyword evidence="1" id="KW-0539">Nucleus</keyword>
<organism evidence="4 5">
    <name type="scientific">Pochonia chlamydosporia 170</name>
    <dbReference type="NCBI Taxonomy" id="1380566"/>
    <lineage>
        <taxon>Eukaryota</taxon>
        <taxon>Fungi</taxon>
        <taxon>Dikarya</taxon>
        <taxon>Ascomycota</taxon>
        <taxon>Pezizomycotina</taxon>
        <taxon>Sordariomycetes</taxon>
        <taxon>Hypocreomycetidae</taxon>
        <taxon>Hypocreales</taxon>
        <taxon>Clavicipitaceae</taxon>
        <taxon>Pochonia</taxon>
    </lineage>
</organism>
<dbReference type="OrthoDB" id="4222821at2759"/>
<feature type="domain" description="Zn(2)-C6 fungal-type" evidence="3">
    <location>
        <begin position="12"/>
        <end position="45"/>
    </location>
</feature>
<protein>
    <submittedName>
        <fullName evidence="4">C6 zinc finger domain-containing protein</fullName>
    </submittedName>
</protein>
<dbReference type="RefSeq" id="XP_018137557.1">
    <property type="nucleotide sequence ID" value="XM_018283252.1"/>
</dbReference>
<evidence type="ECO:0000313" key="5">
    <source>
        <dbReference type="Proteomes" id="UP000078397"/>
    </source>
</evidence>
<dbReference type="InterPro" id="IPR001138">
    <property type="entry name" value="Zn2Cys6_DnaBD"/>
</dbReference>
<dbReference type="InterPro" id="IPR036864">
    <property type="entry name" value="Zn2-C6_fun-type_DNA-bd_sf"/>
</dbReference>
<dbReference type="AlphaFoldDB" id="A0A179F299"/>
<dbReference type="GO" id="GO:0000981">
    <property type="term" value="F:DNA-binding transcription factor activity, RNA polymerase II-specific"/>
    <property type="evidence" value="ECO:0007669"/>
    <property type="project" value="InterPro"/>
</dbReference>
<dbReference type="EMBL" id="LSBJ02000002">
    <property type="protein sequence ID" value="OAQ59564.1"/>
    <property type="molecule type" value="Genomic_DNA"/>
</dbReference>
<evidence type="ECO:0000256" key="1">
    <source>
        <dbReference type="ARBA" id="ARBA00023242"/>
    </source>
</evidence>
<dbReference type="SUPFAM" id="SSF57701">
    <property type="entry name" value="Zn2/Cys6 DNA-binding domain"/>
    <property type="match status" value="1"/>
</dbReference>
<accession>A0A179F299</accession>
<keyword evidence="5" id="KW-1185">Reference proteome</keyword>
<sequence>MLKPAVSLRRSACDLCRAKRTRCLRANDSTAPCARCNHLGARCVTGAPGLPGRPSKQRPKPANRSGRQTSGNTVKGISGPDMDLAVPKSTSPREVDTLAHEQHPDFWLHVPPGDGGSSTFFSSMSPSIDMDQSPAPGEKMLSLVDQLHGLFGGDDELNAMLHMGGDANANMDMIDMNIDPLLNHKEAVLPPTPTIQSRCFSTAASLVGFRDEIDDRIATIDADYSDHNKILQRCKDENESENADRDVENPAALLLTCTNKFIQIIQNLTPSDAAQLQTQTEDALTTELVLLALSGYLALMRLFDSLFHRIYKYLCEVPRETYESIKVKAVLRIGGFASLQDMPLKTYAVGILDAIQCQVKVLERCMGIPAEYCLSGDAAASSTGTGTGPRILCRPDQIRLFWTVVAQEDVKSRRGTKSYVESIRASIKESMAFLDDHGRSS</sequence>
<dbReference type="PROSITE" id="PS50048">
    <property type="entry name" value="ZN2_CY6_FUNGAL_2"/>
    <property type="match status" value="1"/>
</dbReference>
<proteinExistence type="predicted"/>
<evidence type="ECO:0000259" key="3">
    <source>
        <dbReference type="PROSITE" id="PS50048"/>
    </source>
</evidence>
<dbReference type="Gene3D" id="4.10.240.10">
    <property type="entry name" value="Zn(2)-C6 fungal-type DNA-binding domain"/>
    <property type="match status" value="1"/>
</dbReference>
<gene>
    <name evidence="4" type="ORF">VFPPC_03793</name>
</gene>
<dbReference type="STRING" id="1380566.A0A179F299"/>
<dbReference type="GO" id="GO:0008270">
    <property type="term" value="F:zinc ion binding"/>
    <property type="evidence" value="ECO:0007669"/>
    <property type="project" value="InterPro"/>
</dbReference>
<evidence type="ECO:0000256" key="2">
    <source>
        <dbReference type="SAM" id="MobiDB-lite"/>
    </source>
</evidence>
<dbReference type="KEGG" id="pchm:VFPPC_03793"/>
<comment type="caution">
    <text evidence="4">The sequence shown here is derived from an EMBL/GenBank/DDBJ whole genome shotgun (WGS) entry which is preliminary data.</text>
</comment>
<dbReference type="GeneID" id="28847246"/>
<reference evidence="4 5" key="1">
    <citation type="journal article" date="2016" name="PLoS Pathog.">
        <title>Biosynthesis of antibiotic leucinostatins in bio-control fungus Purpureocillium lilacinum and their inhibition on phytophthora revealed by genome mining.</title>
        <authorList>
            <person name="Wang G."/>
            <person name="Liu Z."/>
            <person name="Lin R."/>
            <person name="Li E."/>
            <person name="Mao Z."/>
            <person name="Ling J."/>
            <person name="Yang Y."/>
            <person name="Yin W.B."/>
            <person name="Xie B."/>
        </authorList>
    </citation>
    <scope>NUCLEOTIDE SEQUENCE [LARGE SCALE GENOMIC DNA]</scope>
    <source>
        <strain evidence="4">170</strain>
    </source>
</reference>